<dbReference type="Proteomes" id="UP000314983">
    <property type="component" value="Chromosome 3"/>
</dbReference>
<name>A0A4W4FVB0_ELEEL</name>
<dbReference type="InterPro" id="IPR036388">
    <property type="entry name" value="WH-like_DNA-bd_sf"/>
</dbReference>
<dbReference type="AlphaFoldDB" id="A0A4W4FVB0"/>
<reference evidence="4" key="4">
    <citation type="submission" date="2025-08" db="UniProtKB">
        <authorList>
            <consortium name="Ensembl"/>
        </authorList>
    </citation>
    <scope>IDENTIFICATION</scope>
</reference>
<protein>
    <recommendedName>
        <fullName evidence="6">Regulator of G protein signaling 6</fullName>
    </recommendedName>
</protein>
<dbReference type="InterPro" id="IPR040759">
    <property type="entry name" value="RGS_DHEX"/>
</dbReference>
<feature type="domain" description="RGS" evidence="2">
    <location>
        <begin position="264"/>
        <end position="379"/>
    </location>
</feature>
<evidence type="ECO:0008006" key="6">
    <source>
        <dbReference type="Google" id="ProtNLM"/>
    </source>
</evidence>
<dbReference type="PANTHER" id="PTHR45746">
    <property type="entry name" value="LP21163P"/>
    <property type="match status" value="1"/>
</dbReference>
<dbReference type="InterPro" id="IPR000591">
    <property type="entry name" value="DEP_dom"/>
</dbReference>
<dbReference type="PANTHER" id="PTHR45746:SF2">
    <property type="entry name" value="REGULATOR OF G-PROTEIN SIGNALING 6"/>
    <property type="match status" value="1"/>
</dbReference>
<dbReference type="GO" id="GO:0035556">
    <property type="term" value="P:intracellular signal transduction"/>
    <property type="evidence" value="ECO:0007669"/>
    <property type="project" value="InterPro"/>
</dbReference>
<dbReference type="GO" id="GO:0005096">
    <property type="term" value="F:GTPase activator activity"/>
    <property type="evidence" value="ECO:0007669"/>
    <property type="project" value="TreeGrafter"/>
</dbReference>
<reference evidence="4" key="5">
    <citation type="submission" date="2025-09" db="UniProtKB">
        <authorList>
            <consortium name="Ensembl"/>
        </authorList>
    </citation>
    <scope>IDENTIFICATION</scope>
</reference>
<dbReference type="Gene3D" id="1.10.167.10">
    <property type="entry name" value="Regulator of G-protein Signalling 4, domain 2"/>
    <property type="match status" value="1"/>
</dbReference>
<dbReference type="SUPFAM" id="SSF48097">
    <property type="entry name" value="Regulator of G-protein signaling, RGS"/>
    <property type="match status" value="1"/>
</dbReference>
<dbReference type="CDD" id="cd04450">
    <property type="entry name" value="DEP_RGS7-like"/>
    <property type="match status" value="1"/>
</dbReference>
<dbReference type="GO" id="GO:0009968">
    <property type="term" value="P:negative regulation of signal transduction"/>
    <property type="evidence" value="ECO:0007669"/>
    <property type="project" value="UniProtKB-KW"/>
</dbReference>
<dbReference type="GO" id="GO:0043005">
    <property type="term" value="C:neuron projection"/>
    <property type="evidence" value="ECO:0007669"/>
    <property type="project" value="TreeGrafter"/>
</dbReference>
<keyword evidence="5" id="KW-1185">Reference proteome</keyword>
<evidence type="ECO:0000256" key="1">
    <source>
        <dbReference type="ARBA" id="ARBA00022700"/>
    </source>
</evidence>
<dbReference type="SUPFAM" id="SSF46785">
    <property type="entry name" value="Winged helix' DNA-binding domain"/>
    <property type="match status" value="1"/>
</dbReference>
<dbReference type="Gene3D" id="1.10.1240.60">
    <property type="match status" value="1"/>
</dbReference>
<reference evidence="5" key="1">
    <citation type="journal article" date="2014" name="Science">
        <title>Nonhuman genetics. Genomic basis for the convergent evolution of electric organs.</title>
        <authorList>
            <person name="Gallant J.R."/>
            <person name="Traeger L.L."/>
            <person name="Volkening J.D."/>
            <person name="Moffett H."/>
            <person name="Chen P.H."/>
            <person name="Novina C.D."/>
            <person name="Phillips G.N.Jr."/>
            <person name="Anand R."/>
            <person name="Wells G.B."/>
            <person name="Pinch M."/>
            <person name="Guth R."/>
            <person name="Unguez G.A."/>
            <person name="Albert J.S."/>
            <person name="Zakon H.H."/>
            <person name="Samanta M.P."/>
            <person name="Sussman M.R."/>
        </authorList>
    </citation>
    <scope>NUCLEOTIDE SEQUENCE [LARGE SCALE GENOMIC DNA]</scope>
</reference>
<gene>
    <name evidence="4" type="primary">RGS6</name>
</gene>
<dbReference type="GeneTree" id="ENSGT00940000157159"/>
<accession>A0A4W4FVB0</accession>
<dbReference type="Pfam" id="PF00615">
    <property type="entry name" value="RGS"/>
    <property type="match status" value="1"/>
</dbReference>
<evidence type="ECO:0000313" key="4">
    <source>
        <dbReference type="Ensembl" id="ENSEEEP00000027837.2"/>
    </source>
</evidence>
<reference evidence="4" key="3">
    <citation type="submission" date="2020-05" db="EMBL/GenBank/DDBJ databases">
        <title>Electrophorus electricus (electric eel) genome, fEleEle1, primary haplotype.</title>
        <authorList>
            <person name="Myers G."/>
            <person name="Meyer A."/>
            <person name="Fedrigo O."/>
            <person name="Formenti G."/>
            <person name="Rhie A."/>
            <person name="Tracey A."/>
            <person name="Sims Y."/>
            <person name="Jarvis E.D."/>
        </authorList>
    </citation>
    <scope>NUCLEOTIDE SEQUENCE [LARGE SCALE GENOMIC DNA]</scope>
</reference>
<dbReference type="GO" id="GO:0008277">
    <property type="term" value="P:regulation of G protein-coupled receptor signaling pathway"/>
    <property type="evidence" value="ECO:0007669"/>
    <property type="project" value="InterPro"/>
</dbReference>
<dbReference type="InterPro" id="IPR016137">
    <property type="entry name" value="RGS"/>
</dbReference>
<dbReference type="PROSITE" id="PS50186">
    <property type="entry name" value="DEP"/>
    <property type="match status" value="1"/>
</dbReference>
<dbReference type="InterPro" id="IPR044926">
    <property type="entry name" value="RGS_subdomain_2"/>
</dbReference>
<dbReference type="PROSITE" id="PS50132">
    <property type="entry name" value="RGS"/>
    <property type="match status" value="1"/>
</dbReference>
<dbReference type="Pfam" id="PF00610">
    <property type="entry name" value="DEP"/>
    <property type="match status" value="1"/>
</dbReference>
<dbReference type="SMART" id="SM00315">
    <property type="entry name" value="RGS"/>
    <property type="match status" value="1"/>
</dbReference>
<dbReference type="Gene3D" id="1.10.10.10">
    <property type="entry name" value="Winged helix-like DNA-binding domain superfamily/Winged helix DNA-binding domain"/>
    <property type="match status" value="1"/>
</dbReference>
<evidence type="ECO:0000259" key="3">
    <source>
        <dbReference type="PROSITE" id="PS50186"/>
    </source>
</evidence>
<dbReference type="FunFam" id="1.10.167.10:FF:000001">
    <property type="entry name" value="Putative regulator of g-protein signaling 12"/>
    <property type="match status" value="1"/>
</dbReference>
<dbReference type="InterPro" id="IPR036305">
    <property type="entry name" value="RGS_sf"/>
</dbReference>
<evidence type="ECO:0000259" key="2">
    <source>
        <dbReference type="PROSITE" id="PS50132"/>
    </source>
</evidence>
<dbReference type="InterPro" id="IPR047016">
    <property type="entry name" value="RGS6/7/9/11"/>
</dbReference>
<organism evidence="4 5">
    <name type="scientific">Electrophorus electricus</name>
    <name type="common">Electric eel</name>
    <name type="synonym">Gymnotus electricus</name>
    <dbReference type="NCBI Taxonomy" id="8005"/>
    <lineage>
        <taxon>Eukaryota</taxon>
        <taxon>Metazoa</taxon>
        <taxon>Chordata</taxon>
        <taxon>Craniata</taxon>
        <taxon>Vertebrata</taxon>
        <taxon>Euteleostomi</taxon>
        <taxon>Actinopterygii</taxon>
        <taxon>Neopterygii</taxon>
        <taxon>Teleostei</taxon>
        <taxon>Ostariophysi</taxon>
        <taxon>Gymnotiformes</taxon>
        <taxon>Gymnotoidei</taxon>
        <taxon>Gymnotidae</taxon>
        <taxon>Electrophorus</taxon>
    </lineage>
</organism>
<keyword evidence="1" id="KW-0734">Signal transduction inhibitor</keyword>
<dbReference type="GO" id="GO:0005737">
    <property type="term" value="C:cytoplasm"/>
    <property type="evidence" value="ECO:0007669"/>
    <property type="project" value="TreeGrafter"/>
</dbReference>
<dbReference type="PRINTS" id="PR01301">
    <property type="entry name" value="RGSPROTEIN"/>
</dbReference>
<feature type="domain" description="DEP" evidence="3">
    <location>
        <begin position="5"/>
        <end position="80"/>
    </location>
</feature>
<sequence>WQDDESEGVPIRTVKSFMSKIPSVVTGTDIVQWLMKNLSIDDPVEALHIGGLIAAQGYIFPISDHVLTLKDDGTFYRFQAPYFWPSNCWEPENTDYAIYLCKRTMQNKTRLELADYEAENLARLQRAFARKWEFIFMQAEAQVKIDRKKDKTERKILDSQERAFWDVHRPVPGCVNTTEMDIRKCRRMKNPQRVKKSVYGLAEDTQTQSPVHTHLQHSRKDTKEDVEKEIFFLNTQLDRHCMKMSKVADTKDPSQQRVRKWGFSLDEALKDPVGRDQFLKFLESEFSSENLRFWLAVQDLKRRPLQDVAARAQGIWQEFLAEGAPSSINLDSQSYERTSHNLKDPGRYSFEDAQDHIYKLMKSDSYTRFLRSNAYQDLLLARKKPETEQGRRTSLEKFTRSVVILAYFTGVMNS</sequence>
<dbReference type="FunFam" id="1.10.10.10:FF:000162">
    <property type="entry name" value="Regulator of G-protein signaling 6"/>
    <property type="match status" value="1"/>
</dbReference>
<dbReference type="InterPro" id="IPR036390">
    <property type="entry name" value="WH_DNA-bd_sf"/>
</dbReference>
<dbReference type="SMART" id="SM00049">
    <property type="entry name" value="DEP"/>
    <property type="match status" value="1"/>
</dbReference>
<dbReference type="InterPro" id="IPR047017">
    <property type="entry name" value="RGS6/7/9/11_DHEX_sf"/>
</dbReference>
<dbReference type="Pfam" id="PF18148">
    <property type="entry name" value="RGS_DHEX"/>
    <property type="match status" value="1"/>
</dbReference>
<proteinExistence type="predicted"/>
<dbReference type="FunFam" id="1.10.1240.60:FF:000001">
    <property type="entry name" value="Regulator of G-protein signaling 6"/>
    <property type="match status" value="1"/>
</dbReference>
<dbReference type="Ensembl" id="ENSEEET00000028155.2">
    <property type="protein sequence ID" value="ENSEEEP00000027837.2"/>
    <property type="gene ID" value="ENSEEEG00000013328.2"/>
</dbReference>
<reference evidence="5" key="2">
    <citation type="journal article" date="2017" name="Sci. Adv.">
        <title>A tail of two voltages: Proteomic comparison of the three electric organs of the electric eel.</title>
        <authorList>
            <person name="Traeger L.L."/>
            <person name="Sabat G."/>
            <person name="Barrett-Wilt G.A."/>
            <person name="Wells G.B."/>
            <person name="Sussman M.R."/>
        </authorList>
    </citation>
    <scope>NUCLEOTIDE SEQUENCE [LARGE SCALE GENOMIC DNA]</scope>
</reference>
<evidence type="ECO:0000313" key="5">
    <source>
        <dbReference type="Proteomes" id="UP000314983"/>
    </source>
</evidence>